<keyword evidence="1" id="KW-0233">DNA recombination</keyword>
<organism evidence="2 3">
    <name type="scientific">Saccharopolyspora phatthalungensis</name>
    <dbReference type="NCBI Taxonomy" id="664693"/>
    <lineage>
        <taxon>Bacteria</taxon>
        <taxon>Bacillati</taxon>
        <taxon>Actinomycetota</taxon>
        <taxon>Actinomycetes</taxon>
        <taxon>Pseudonocardiales</taxon>
        <taxon>Pseudonocardiaceae</taxon>
        <taxon>Saccharopolyspora</taxon>
    </lineage>
</organism>
<name>A0A840QCR5_9PSEU</name>
<dbReference type="InterPro" id="IPR013762">
    <property type="entry name" value="Integrase-like_cat_sf"/>
</dbReference>
<accession>A0A840QCR5</accession>
<gene>
    <name evidence="2" type="ORF">BJ970_005785</name>
</gene>
<proteinExistence type="predicted"/>
<keyword evidence="3" id="KW-1185">Reference proteome</keyword>
<dbReference type="GO" id="GO:0006310">
    <property type="term" value="P:DNA recombination"/>
    <property type="evidence" value="ECO:0007669"/>
    <property type="project" value="UniProtKB-KW"/>
</dbReference>
<evidence type="ECO:0000313" key="2">
    <source>
        <dbReference type="EMBL" id="MBB5158186.1"/>
    </source>
</evidence>
<dbReference type="GO" id="GO:0015074">
    <property type="term" value="P:DNA integration"/>
    <property type="evidence" value="ECO:0007669"/>
    <property type="project" value="InterPro"/>
</dbReference>
<evidence type="ECO:0000313" key="3">
    <source>
        <dbReference type="Proteomes" id="UP000584374"/>
    </source>
</evidence>
<dbReference type="Proteomes" id="UP000584374">
    <property type="component" value="Unassembled WGS sequence"/>
</dbReference>
<comment type="caution">
    <text evidence="2">The sequence shown here is derived from an EMBL/GenBank/DDBJ whole genome shotgun (WGS) entry which is preliminary data.</text>
</comment>
<reference evidence="2 3" key="1">
    <citation type="submission" date="2020-08" db="EMBL/GenBank/DDBJ databases">
        <title>Sequencing the genomes of 1000 actinobacteria strains.</title>
        <authorList>
            <person name="Klenk H.-P."/>
        </authorList>
    </citation>
    <scope>NUCLEOTIDE SEQUENCE [LARGE SCALE GENOMIC DNA]</scope>
    <source>
        <strain evidence="2 3">DSM 45584</strain>
    </source>
</reference>
<sequence>MRSRLAIDRLVTRREVALREKTFYRMLYETAGRAEEILGLNVEDLDLAGRRAAV</sequence>
<dbReference type="InterPro" id="IPR011010">
    <property type="entry name" value="DNA_brk_join_enz"/>
</dbReference>
<evidence type="ECO:0000256" key="1">
    <source>
        <dbReference type="ARBA" id="ARBA00023172"/>
    </source>
</evidence>
<dbReference type="EMBL" id="JACHIW010000002">
    <property type="protein sequence ID" value="MBB5158186.1"/>
    <property type="molecule type" value="Genomic_DNA"/>
</dbReference>
<dbReference type="GO" id="GO:0003677">
    <property type="term" value="F:DNA binding"/>
    <property type="evidence" value="ECO:0007669"/>
    <property type="project" value="InterPro"/>
</dbReference>
<dbReference type="AlphaFoldDB" id="A0A840QCR5"/>
<protein>
    <submittedName>
        <fullName evidence="2">Integrase</fullName>
    </submittedName>
</protein>
<dbReference type="SUPFAM" id="SSF56349">
    <property type="entry name" value="DNA breaking-rejoining enzymes"/>
    <property type="match status" value="1"/>
</dbReference>
<dbReference type="Gene3D" id="1.10.443.10">
    <property type="entry name" value="Intergrase catalytic core"/>
    <property type="match status" value="1"/>
</dbReference>